<dbReference type="EMBL" id="WNYA01000649">
    <property type="protein sequence ID" value="KAG8547681.1"/>
    <property type="molecule type" value="Genomic_DNA"/>
</dbReference>
<dbReference type="Gene3D" id="2.60.120.650">
    <property type="entry name" value="Cupin"/>
    <property type="match status" value="1"/>
</dbReference>
<keyword evidence="14" id="KW-0408">Iron</keyword>
<dbReference type="PROSITE" id="PS51184">
    <property type="entry name" value="JMJC"/>
    <property type="match status" value="1"/>
</dbReference>
<feature type="compositionally biased region" description="Pro residues" evidence="21">
    <location>
        <begin position="780"/>
        <end position="805"/>
    </location>
</feature>
<dbReference type="PROSITE" id="PS50016">
    <property type="entry name" value="ZF_PHD_2"/>
    <property type="match status" value="1"/>
</dbReference>
<dbReference type="Gene3D" id="3.30.40.10">
    <property type="entry name" value="Zinc/RING finger domain, C3HC4 (zinc finger)"/>
    <property type="match status" value="1"/>
</dbReference>
<dbReference type="PANTHER" id="PTHR23123">
    <property type="entry name" value="PHD/F-BOX CONTAINING PROTEIN"/>
    <property type="match status" value="1"/>
</dbReference>
<evidence type="ECO:0000256" key="18">
    <source>
        <dbReference type="ARBA" id="ARBA00023242"/>
    </source>
</evidence>
<dbReference type="FunFam" id="2.60.120.650:FF:000005">
    <property type="entry name" value="lysine-specific demethylase 2A isoform X1"/>
    <property type="match status" value="1"/>
</dbReference>
<feature type="region of interest" description="Disordered" evidence="21">
    <location>
        <begin position="363"/>
        <end position="479"/>
    </location>
</feature>
<dbReference type="InterPro" id="IPR001965">
    <property type="entry name" value="Znf_PHD"/>
</dbReference>
<dbReference type="InterPro" id="IPR011011">
    <property type="entry name" value="Znf_FYVE_PHD"/>
</dbReference>
<evidence type="ECO:0000256" key="3">
    <source>
        <dbReference type="ARBA" id="ARBA00008037"/>
    </source>
</evidence>
<dbReference type="EC" id="1.14.11.27" evidence="4"/>
<keyword evidence="6" id="KW-0433">Leucine-rich repeat</keyword>
<dbReference type="GO" id="GO:0008270">
    <property type="term" value="F:zinc ion binding"/>
    <property type="evidence" value="ECO:0007669"/>
    <property type="project" value="UniProtKB-KW"/>
</dbReference>
<feature type="region of interest" description="Disordered" evidence="21">
    <location>
        <begin position="572"/>
        <end position="591"/>
    </location>
</feature>
<feature type="compositionally biased region" description="Acidic residues" evidence="21">
    <location>
        <begin position="887"/>
        <end position="907"/>
    </location>
</feature>
<dbReference type="InterPro" id="IPR019786">
    <property type="entry name" value="Zinc_finger_PHD-type_CS"/>
</dbReference>
<evidence type="ECO:0000256" key="2">
    <source>
        <dbReference type="ARBA" id="ARBA00004123"/>
    </source>
</evidence>
<keyword evidence="7" id="KW-0479">Metal-binding</keyword>
<feature type="domain" description="JmjC" evidence="24">
    <location>
        <begin position="146"/>
        <end position="314"/>
    </location>
</feature>
<dbReference type="GO" id="GO:0003677">
    <property type="term" value="F:DNA binding"/>
    <property type="evidence" value="ECO:0007669"/>
    <property type="project" value="UniProtKB-KW"/>
</dbReference>
<dbReference type="Pfam" id="PF02008">
    <property type="entry name" value="zf-CXXC"/>
    <property type="match status" value="1"/>
</dbReference>
<dbReference type="PROSITE" id="PS01359">
    <property type="entry name" value="ZF_PHD_1"/>
    <property type="match status" value="1"/>
</dbReference>
<evidence type="ECO:0000256" key="6">
    <source>
        <dbReference type="ARBA" id="ARBA00022614"/>
    </source>
</evidence>
<keyword evidence="26" id="KW-1185">Reference proteome</keyword>
<dbReference type="Pfam" id="PF16866">
    <property type="entry name" value="PHD_4"/>
    <property type="match status" value="1"/>
</dbReference>
<keyword evidence="16" id="KW-0238">DNA-binding</keyword>
<evidence type="ECO:0000256" key="13">
    <source>
        <dbReference type="ARBA" id="ARBA00023002"/>
    </source>
</evidence>
<evidence type="ECO:0000256" key="5">
    <source>
        <dbReference type="ARBA" id="ARBA00022491"/>
    </source>
</evidence>
<feature type="compositionally biased region" description="Low complexity" evidence="21">
    <location>
        <begin position="373"/>
        <end position="402"/>
    </location>
</feature>
<keyword evidence="5" id="KW-0678">Repressor</keyword>
<dbReference type="InterPro" id="IPR002857">
    <property type="entry name" value="Znf_CXXC"/>
</dbReference>
<dbReference type="CDD" id="cd15643">
    <property type="entry name" value="PHD_KDM2A"/>
    <property type="match status" value="1"/>
</dbReference>
<evidence type="ECO:0000313" key="25">
    <source>
        <dbReference type="EMBL" id="KAG8547681.1"/>
    </source>
</evidence>
<feature type="domain" description="CXXC-type" evidence="23">
    <location>
        <begin position="596"/>
        <end position="642"/>
    </location>
</feature>
<evidence type="ECO:0000256" key="14">
    <source>
        <dbReference type="ARBA" id="ARBA00023004"/>
    </source>
</evidence>
<keyword evidence="18" id="KW-0539">Nucleus</keyword>
<proteinExistence type="inferred from homology"/>
<dbReference type="InterPro" id="IPR050690">
    <property type="entry name" value="JHDM1_Histone_Demethylase"/>
</dbReference>
<comment type="similarity">
    <text evidence="3">Belongs to the JHDM1 histone demethylase family.</text>
</comment>
<dbReference type="PROSITE" id="PS51058">
    <property type="entry name" value="ZF_CXXC"/>
    <property type="match status" value="1"/>
</dbReference>
<keyword evidence="8" id="KW-0677">Repeat</keyword>
<dbReference type="SUPFAM" id="SSF51197">
    <property type="entry name" value="Clavaminate synthase-like"/>
    <property type="match status" value="1"/>
</dbReference>
<dbReference type="InterPro" id="IPR001810">
    <property type="entry name" value="F-box_dom"/>
</dbReference>
<dbReference type="Proteomes" id="UP000824782">
    <property type="component" value="Unassembled WGS sequence"/>
</dbReference>
<keyword evidence="15" id="KW-0805">Transcription regulation</keyword>
<dbReference type="GO" id="GO:0005634">
    <property type="term" value="C:nucleus"/>
    <property type="evidence" value="ECO:0007669"/>
    <property type="project" value="UniProtKB-SubCell"/>
</dbReference>
<evidence type="ECO:0000256" key="4">
    <source>
        <dbReference type="ARBA" id="ARBA00013246"/>
    </source>
</evidence>
<keyword evidence="12" id="KW-0223">Dioxygenase</keyword>
<dbReference type="FunFam" id="3.80.10.10:FF:000011">
    <property type="entry name" value="Lysine-specific demethylase 2B isoform X1"/>
    <property type="match status" value="1"/>
</dbReference>
<evidence type="ECO:0000256" key="20">
    <source>
        <dbReference type="PROSITE-ProRule" id="PRU00509"/>
    </source>
</evidence>
<comment type="catalytic activity">
    <reaction evidence="19">
        <text>N(6),N(6)-dimethyl-L-lysyl(36)-[histone H3] + 2 2-oxoglutarate + 2 O2 = L-lysyl(36)-[histone H3] + 2 formaldehyde + 2 succinate + 2 CO2</text>
        <dbReference type="Rhea" id="RHEA:42032"/>
        <dbReference type="Rhea" id="RHEA-COMP:9785"/>
        <dbReference type="Rhea" id="RHEA-COMP:9787"/>
        <dbReference type="ChEBI" id="CHEBI:15379"/>
        <dbReference type="ChEBI" id="CHEBI:16526"/>
        <dbReference type="ChEBI" id="CHEBI:16810"/>
        <dbReference type="ChEBI" id="CHEBI:16842"/>
        <dbReference type="ChEBI" id="CHEBI:29969"/>
        <dbReference type="ChEBI" id="CHEBI:30031"/>
        <dbReference type="ChEBI" id="CHEBI:61976"/>
        <dbReference type="EC" id="1.14.11.27"/>
    </reaction>
</comment>
<comment type="caution">
    <text evidence="25">The sequence shown here is derived from an EMBL/GenBank/DDBJ whole genome shotgun (WGS) entry which is preliminary data.</text>
</comment>
<evidence type="ECO:0000259" key="22">
    <source>
        <dbReference type="PROSITE" id="PS50016"/>
    </source>
</evidence>
<comment type="cofactor">
    <cofactor evidence="1">
        <name>Fe(2+)</name>
        <dbReference type="ChEBI" id="CHEBI:29033"/>
    </cofactor>
</comment>
<evidence type="ECO:0000256" key="11">
    <source>
        <dbReference type="ARBA" id="ARBA00022853"/>
    </source>
</evidence>
<evidence type="ECO:0000313" key="26">
    <source>
        <dbReference type="Proteomes" id="UP000824782"/>
    </source>
</evidence>
<protein>
    <recommendedName>
        <fullName evidence="4">[histone H3]-dimethyl-L-lysine(36) demethylase</fullName>
        <ecNumber evidence="4">1.14.11.27</ecNumber>
    </recommendedName>
</protein>
<reference evidence="25" key="1">
    <citation type="thesis" date="2020" institute="ProQuest LLC" country="789 East Eisenhower Parkway, Ann Arbor, MI, USA">
        <title>Comparative Genomics and Chromosome Evolution.</title>
        <authorList>
            <person name="Mudd A.B."/>
        </authorList>
    </citation>
    <scope>NUCLEOTIDE SEQUENCE</scope>
    <source>
        <strain evidence="25">237g6f4</strain>
        <tissue evidence="25">Blood</tissue>
    </source>
</reference>
<feature type="compositionally biased region" description="Pro residues" evidence="21">
    <location>
        <begin position="463"/>
        <end position="479"/>
    </location>
</feature>
<keyword evidence="13" id="KW-0560">Oxidoreductase</keyword>
<dbReference type="InterPro" id="IPR019787">
    <property type="entry name" value="Znf_PHD-finger"/>
</dbReference>
<sequence>MEDEEARYSRRLRRTLRRRYEDDGISDEDIEGKRTFDLEEKLRSPKYNSNFIIYMEGKDFNMRYVQQCGLRDPLIFKSSEGLGIRMPDPTFTVNDVKLFVGSKRIVDVMDVGTQKGIEMTMAQWAKYYETPEEERQRLYNVISLEFSHTKLENLVQRPATVDQIDWVDNFWPRHLKDRQTESTNAIQEMQYPKVQKYCLMSVRGCYTDFHVDFGGTSVWYHILRGGKVFWLIPPTDQNLEMYENWLLSGKQGDIFLGDKVEDCQRVELKQGYTFVIPSGWIHAVYTPQDTLVFGGNFLHSFNIPMQLRIYSSEDRTRVPTKFRYPFYYEMCWYVLERYVYCMTRRSHLTKDFQRESLSIDLELNGRRRPDTPSSSSSSSSTSSSSSASDSSSSSSSPSSSSSEYDDSSDQDWEEEEGLSKKERERRRAEREIQRRRERERRQRERSRQRREERLRMARIPAAHRPPTPPPSLPTPPSPSSVPHCLTWFEVEGLHCLVTKLESLPPQKKCLPDGIYDADALIADIKKLLEEHAQDPPELALTGVPIVQWRKRQQYKVHLRPKIQFTKPHIMRPAARHATSAPRPVATYSGSAASSGARRRRVRCRKCQACLQRECGTCHYCKDMKKFGGPGRMKQSCMQRQCLALSIYSRGEPLGSCSDEVSDYGRLFLQPRLPHSVTCAVCGEVDQTSDSHDFEKKLMECSTCNEIVHPGCLEMDGEGLLSEELPNYWECPKCYERKKHTGNTDQEKVLLHNVSLKKRKAVDNCDLDPHLSAKVLRPPLGQSPPSPPLLLLPPSPSSGPPTPPATTPQAIYVSREERAKRRQLTREKENHPSGREHSEADRAWHRSSYLTVTLQRPPKELSSSSIVPKLQAITSNSRHSFRPSPPEPPDEDEEDEDEEDDEDEDDENGLLPGQHKDDPSMQKDVWLSVFHYLTQKEICVCMRVCKAWYKWGGDKRLWSRIVMSRCKSLMPQALSGIIRRQPVQLDLSWTNVSKKQLTWLVNRLPGLKELILSGCSWSAVSALSSPSCPLLRTLDLRWGVGMKDAQIRDLLTPPTEKPGHDSRSKLRFLTDLRLSGLDISDVTLRLIIRHCPVLSKLDLSHCPLLTDQSVNLLTAVGSSTRGSLAHIHLSGCKGITDESLLYLRRAPNLTLIDLRACKQVTRGACESFISDLSVSTLYCQSAEKLIQKIS</sequence>
<evidence type="ECO:0000256" key="15">
    <source>
        <dbReference type="ARBA" id="ARBA00023015"/>
    </source>
</evidence>
<evidence type="ECO:0000256" key="1">
    <source>
        <dbReference type="ARBA" id="ARBA00001954"/>
    </source>
</evidence>
<feature type="compositionally biased region" description="Acidic residues" evidence="21">
    <location>
        <begin position="403"/>
        <end position="416"/>
    </location>
</feature>
<dbReference type="CDD" id="cd21784">
    <property type="entry name" value="CTD_KDM2A"/>
    <property type="match status" value="1"/>
</dbReference>
<evidence type="ECO:0000259" key="23">
    <source>
        <dbReference type="PROSITE" id="PS51058"/>
    </source>
</evidence>
<dbReference type="CDD" id="cd22181">
    <property type="entry name" value="F-box_FBXL11"/>
    <property type="match status" value="1"/>
</dbReference>
<evidence type="ECO:0000256" key="12">
    <source>
        <dbReference type="ARBA" id="ARBA00022964"/>
    </source>
</evidence>
<feature type="domain" description="PHD-type" evidence="22">
    <location>
        <begin position="675"/>
        <end position="736"/>
    </location>
</feature>
<evidence type="ECO:0000256" key="10">
    <source>
        <dbReference type="ARBA" id="ARBA00022833"/>
    </source>
</evidence>
<evidence type="ECO:0000259" key="24">
    <source>
        <dbReference type="PROSITE" id="PS51184"/>
    </source>
</evidence>
<organism evidence="25 26">
    <name type="scientific">Engystomops pustulosus</name>
    <name type="common">Tungara frog</name>
    <name type="synonym">Physalaemus pustulosus</name>
    <dbReference type="NCBI Taxonomy" id="76066"/>
    <lineage>
        <taxon>Eukaryota</taxon>
        <taxon>Metazoa</taxon>
        <taxon>Chordata</taxon>
        <taxon>Craniata</taxon>
        <taxon>Vertebrata</taxon>
        <taxon>Euteleostomi</taxon>
        <taxon>Amphibia</taxon>
        <taxon>Batrachia</taxon>
        <taxon>Anura</taxon>
        <taxon>Neobatrachia</taxon>
        <taxon>Hyloidea</taxon>
        <taxon>Leptodactylidae</taxon>
        <taxon>Leiuperinae</taxon>
        <taxon>Engystomops</taxon>
    </lineage>
</organism>
<comment type="subcellular location">
    <subcellularLocation>
        <location evidence="2">Nucleus</location>
    </subcellularLocation>
</comment>
<keyword evidence="9 20" id="KW-0863">Zinc-finger</keyword>
<evidence type="ECO:0000256" key="8">
    <source>
        <dbReference type="ARBA" id="ARBA00022737"/>
    </source>
</evidence>
<dbReference type="SMART" id="SM00249">
    <property type="entry name" value="PHD"/>
    <property type="match status" value="1"/>
</dbReference>
<name>A0AAV6ZEP0_ENGPU</name>
<evidence type="ECO:0000256" key="7">
    <source>
        <dbReference type="ARBA" id="ARBA00022723"/>
    </source>
</evidence>
<accession>A0AAV6ZEP0</accession>
<dbReference type="SMART" id="SM00558">
    <property type="entry name" value="JmjC"/>
    <property type="match status" value="1"/>
</dbReference>
<feature type="compositionally biased region" description="Basic and acidic residues" evidence="21">
    <location>
        <begin position="417"/>
        <end position="442"/>
    </location>
</feature>
<dbReference type="SMART" id="SM00367">
    <property type="entry name" value="LRR_CC"/>
    <property type="match status" value="5"/>
</dbReference>
<dbReference type="Pfam" id="PF02373">
    <property type="entry name" value="JmjC"/>
    <property type="match status" value="1"/>
</dbReference>
<keyword evidence="10" id="KW-0862">Zinc</keyword>
<evidence type="ECO:0000256" key="17">
    <source>
        <dbReference type="ARBA" id="ARBA00023163"/>
    </source>
</evidence>
<evidence type="ECO:0000256" key="21">
    <source>
        <dbReference type="SAM" id="MobiDB-lite"/>
    </source>
</evidence>
<dbReference type="SUPFAM" id="SSF57903">
    <property type="entry name" value="FYVE/PHD zinc finger"/>
    <property type="match status" value="1"/>
</dbReference>
<dbReference type="GO" id="GO:0140680">
    <property type="term" value="F:histone H3K36me/H3K36me2 demethylase activity"/>
    <property type="evidence" value="ECO:0007669"/>
    <property type="project" value="UniProtKB-EC"/>
</dbReference>
<dbReference type="InterPro" id="IPR003347">
    <property type="entry name" value="JmjC_dom"/>
</dbReference>
<dbReference type="Pfam" id="PF12937">
    <property type="entry name" value="F-box-like"/>
    <property type="match status" value="1"/>
</dbReference>
<keyword evidence="11" id="KW-0156">Chromatin regulator</keyword>
<dbReference type="InterPro" id="IPR032675">
    <property type="entry name" value="LRR_dom_sf"/>
</dbReference>
<dbReference type="InterPro" id="IPR013083">
    <property type="entry name" value="Znf_RING/FYVE/PHD"/>
</dbReference>
<gene>
    <name evidence="25" type="ORF">GDO81_027784</name>
</gene>
<dbReference type="AlphaFoldDB" id="A0AAV6ZEP0"/>
<feature type="compositionally biased region" description="Basic and acidic residues" evidence="21">
    <location>
        <begin position="813"/>
        <end position="841"/>
    </location>
</feature>
<evidence type="ECO:0000256" key="19">
    <source>
        <dbReference type="ARBA" id="ARBA00047915"/>
    </source>
</evidence>
<evidence type="ECO:0000256" key="9">
    <source>
        <dbReference type="ARBA" id="ARBA00022771"/>
    </source>
</evidence>
<feature type="region of interest" description="Disordered" evidence="21">
    <location>
        <begin position="773"/>
        <end position="841"/>
    </location>
</feature>
<evidence type="ECO:0000256" key="16">
    <source>
        <dbReference type="ARBA" id="ARBA00023125"/>
    </source>
</evidence>
<dbReference type="Gene3D" id="3.80.10.10">
    <property type="entry name" value="Ribonuclease Inhibitor"/>
    <property type="match status" value="1"/>
</dbReference>
<keyword evidence="17" id="KW-0804">Transcription</keyword>
<feature type="region of interest" description="Disordered" evidence="21">
    <location>
        <begin position="871"/>
        <end position="918"/>
    </location>
</feature>
<dbReference type="Pfam" id="PF17811">
    <property type="entry name" value="JHD"/>
    <property type="match status" value="1"/>
</dbReference>
<dbReference type="InterPro" id="IPR006553">
    <property type="entry name" value="Leu-rich_rpt_Cys-con_subtyp"/>
</dbReference>
<dbReference type="SUPFAM" id="SSF52047">
    <property type="entry name" value="RNI-like"/>
    <property type="match status" value="1"/>
</dbReference>
<dbReference type="InterPro" id="IPR041070">
    <property type="entry name" value="JHD"/>
</dbReference>
<dbReference type="Gene3D" id="1.20.58.1360">
    <property type="match status" value="1"/>
</dbReference>